<evidence type="ECO:0000256" key="1">
    <source>
        <dbReference type="SAM" id="Coils"/>
    </source>
</evidence>
<evidence type="ECO:0000313" key="2">
    <source>
        <dbReference type="EMBL" id="KAL2531759.1"/>
    </source>
</evidence>
<sequence length="101" mass="11550">MSFVQTIAKKESLKIDINSAKSKLNELSYEVMIKDSLLISLESELKKLRGKIDDCKMRLAAKKHNTYLEIERTKALMACYSKVIADNPDGVMETLSIFYTR</sequence>
<keyword evidence="1" id="KW-0175">Coiled coil</keyword>
<dbReference type="Proteomes" id="UP001604336">
    <property type="component" value="Unassembled WGS sequence"/>
</dbReference>
<reference evidence="3" key="1">
    <citation type="submission" date="2024-07" db="EMBL/GenBank/DDBJ databases">
        <title>Two chromosome-level genome assemblies of Korean endemic species Abeliophyllum distichum and Forsythia ovata (Oleaceae).</title>
        <authorList>
            <person name="Jang H."/>
        </authorList>
    </citation>
    <scope>NUCLEOTIDE SEQUENCE [LARGE SCALE GENOMIC DNA]</scope>
</reference>
<feature type="coiled-coil region" evidence="1">
    <location>
        <begin position="10"/>
        <end position="58"/>
    </location>
</feature>
<dbReference type="EMBL" id="JBFOLK010000002">
    <property type="protein sequence ID" value="KAL2531759.1"/>
    <property type="molecule type" value="Genomic_DNA"/>
</dbReference>
<gene>
    <name evidence="2" type="ORF">Adt_05110</name>
</gene>
<evidence type="ECO:0000313" key="3">
    <source>
        <dbReference type="Proteomes" id="UP001604336"/>
    </source>
</evidence>
<accession>A0ABD1V369</accession>
<dbReference type="AlphaFoldDB" id="A0ABD1V369"/>
<comment type="caution">
    <text evidence="2">The sequence shown here is derived from an EMBL/GenBank/DDBJ whole genome shotgun (WGS) entry which is preliminary data.</text>
</comment>
<name>A0ABD1V369_9LAMI</name>
<organism evidence="2 3">
    <name type="scientific">Abeliophyllum distichum</name>
    <dbReference type="NCBI Taxonomy" id="126358"/>
    <lineage>
        <taxon>Eukaryota</taxon>
        <taxon>Viridiplantae</taxon>
        <taxon>Streptophyta</taxon>
        <taxon>Embryophyta</taxon>
        <taxon>Tracheophyta</taxon>
        <taxon>Spermatophyta</taxon>
        <taxon>Magnoliopsida</taxon>
        <taxon>eudicotyledons</taxon>
        <taxon>Gunneridae</taxon>
        <taxon>Pentapetalae</taxon>
        <taxon>asterids</taxon>
        <taxon>lamiids</taxon>
        <taxon>Lamiales</taxon>
        <taxon>Oleaceae</taxon>
        <taxon>Forsythieae</taxon>
        <taxon>Abeliophyllum</taxon>
    </lineage>
</organism>
<proteinExistence type="predicted"/>
<keyword evidence="3" id="KW-1185">Reference proteome</keyword>
<protein>
    <submittedName>
        <fullName evidence="2">Uncharacterized protein</fullName>
    </submittedName>
</protein>